<dbReference type="GO" id="GO:0005886">
    <property type="term" value="C:plasma membrane"/>
    <property type="evidence" value="ECO:0007669"/>
    <property type="project" value="UniProtKB-SubCell"/>
</dbReference>
<evidence type="ECO:0000259" key="9">
    <source>
        <dbReference type="PROSITE" id="PS50928"/>
    </source>
</evidence>
<dbReference type="PROSITE" id="PS50928">
    <property type="entry name" value="ABC_TM1"/>
    <property type="match status" value="1"/>
</dbReference>
<evidence type="ECO:0000256" key="3">
    <source>
        <dbReference type="ARBA" id="ARBA00022448"/>
    </source>
</evidence>
<accession>A0A1E3WGW0</accession>
<evidence type="ECO:0000256" key="4">
    <source>
        <dbReference type="ARBA" id="ARBA00022475"/>
    </source>
</evidence>
<keyword evidence="4" id="KW-1003">Cell membrane</keyword>
<evidence type="ECO:0000256" key="1">
    <source>
        <dbReference type="ARBA" id="ARBA00004651"/>
    </source>
</evidence>
<protein>
    <submittedName>
        <fullName evidence="10">Putative ABC transporter permease protein</fullName>
    </submittedName>
</protein>
<dbReference type="InterPro" id="IPR035906">
    <property type="entry name" value="MetI-like_sf"/>
</dbReference>
<organism evidence="10 11">
    <name type="scientific">Vibrio scophthalmi</name>
    <dbReference type="NCBI Taxonomy" id="45658"/>
    <lineage>
        <taxon>Bacteria</taxon>
        <taxon>Pseudomonadati</taxon>
        <taxon>Pseudomonadota</taxon>
        <taxon>Gammaproteobacteria</taxon>
        <taxon>Vibrionales</taxon>
        <taxon>Vibrionaceae</taxon>
        <taxon>Vibrio</taxon>
    </lineage>
</organism>
<keyword evidence="5 8" id="KW-0812">Transmembrane</keyword>
<evidence type="ECO:0000313" key="11">
    <source>
        <dbReference type="Proteomes" id="UP000095131"/>
    </source>
</evidence>
<dbReference type="Proteomes" id="UP000095131">
    <property type="component" value="Unassembled WGS sequence"/>
</dbReference>
<feature type="domain" description="ABC transmembrane type-1" evidence="9">
    <location>
        <begin position="67"/>
        <end position="275"/>
    </location>
</feature>
<gene>
    <name evidence="10" type="ORF">VSF3289_04176</name>
</gene>
<dbReference type="InterPro" id="IPR000515">
    <property type="entry name" value="MetI-like"/>
</dbReference>
<dbReference type="CDD" id="cd06261">
    <property type="entry name" value="TM_PBP2"/>
    <property type="match status" value="1"/>
</dbReference>
<feature type="transmembrane region" description="Helical" evidence="8">
    <location>
        <begin position="151"/>
        <end position="172"/>
    </location>
</feature>
<dbReference type="Pfam" id="PF00528">
    <property type="entry name" value="BPD_transp_1"/>
    <property type="match status" value="1"/>
</dbReference>
<evidence type="ECO:0000256" key="8">
    <source>
        <dbReference type="RuleBase" id="RU363032"/>
    </source>
</evidence>
<evidence type="ECO:0000256" key="6">
    <source>
        <dbReference type="ARBA" id="ARBA00022989"/>
    </source>
</evidence>
<dbReference type="PANTHER" id="PTHR42929:SF1">
    <property type="entry name" value="INNER MEMBRANE ABC TRANSPORTER PERMEASE PROTEIN YDCU-RELATED"/>
    <property type="match status" value="1"/>
</dbReference>
<feature type="transmembrane region" description="Helical" evidence="8">
    <location>
        <begin position="198"/>
        <end position="222"/>
    </location>
</feature>
<dbReference type="PANTHER" id="PTHR42929">
    <property type="entry name" value="INNER MEMBRANE ABC TRANSPORTER PERMEASE PROTEIN YDCU-RELATED-RELATED"/>
    <property type="match status" value="1"/>
</dbReference>
<keyword evidence="6 8" id="KW-1133">Transmembrane helix</keyword>
<feature type="transmembrane region" description="Helical" evidence="8">
    <location>
        <begin position="110"/>
        <end position="131"/>
    </location>
</feature>
<evidence type="ECO:0000256" key="7">
    <source>
        <dbReference type="ARBA" id="ARBA00023136"/>
    </source>
</evidence>
<dbReference type="OrthoDB" id="9808619at2"/>
<evidence type="ECO:0000256" key="2">
    <source>
        <dbReference type="ARBA" id="ARBA00007069"/>
    </source>
</evidence>
<name>A0A1E3WGW0_9VIBR</name>
<dbReference type="EMBL" id="MDCJ01000007">
    <property type="protein sequence ID" value="ODS05036.1"/>
    <property type="molecule type" value="Genomic_DNA"/>
</dbReference>
<comment type="caution">
    <text evidence="10">The sequence shown here is derived from an EMBL/GenBank/DDBJ whole genome shotgun (WGS) entry which is preliminary data.</text>
</comment>
<reference evidence="10 11" key="1">
    <citation type="submission" date="2016-08" db="EMBL/GenBank/DDBJ databases">
        <title>Genome sequencing of Vibrio scophthalmi strain FP3289, an isolated from Paralichthys olivaceus.</title>
        <authorList>
            <person name="Han H.-J."/>
        </authorList>
    </citation>
    <scope>NUCLEOTIDE SEQUENCE [LARGE SCALE GENOMIC DNA]</scope>
    <source>
        <strain evidence="10 11">FP3289</strain>
    </source>
</reference>
<dbReference type="GO" id="GO:0055085">
    <property type="term" value="P:transmembrane transport"/>
    <property type="evidence" value="ECO:0007669"/>
    <property type="project" value="InterPro"/>
</dbReference>
<sequence>MPKIIKDNGLAWLLMLSGVGTILLLMGSTVYTIIMQSFGYYNMTGESGFTLQYWAENIQSPQMQSALYYSIKVATLGALLSIIVAYPICLWLRNEIKGKELIISVMRIPMFVTGLVAAFLYVNIISYHGILNQFLMFIGIIEQPLRLQNDSFGWGVIILQMWKNIPFALILISGAMNSIRGDVLDAASNLGASKSRKFFTVIVPLTLPAVQVAMILIFIGALGDFAFYSIAGPRNTYALARLMQVTAMEYAEWNSSGVIAAIIMITSGIAATVITLAIKPFTQKKGEVK</sequence>
<dbReference type="PATRIC" id="fig|45658.8.peg.4155"/>
<keyword evidence="7 8" id="KW-0472">Membrane</keyword>
<dbReference type="SUPFAM" id="SSF161098">
    <property type="entry name" value="MetI-like"/>
    <property type="match status" value="1"/>
</dbReference>
<dbReference type="Gene3D" id="1.10.3720.10">
    <property type="entry name" value="MetI-like"/>
    <property type="match status" value="1"/>
</dbReference>
<dbReference type="AlphaFoldDB" id="A0A1E3WGW0"/>
<feature type="transmembrane region" description="Helical" evidence="8">
    <location>
        <begin position="258"/>
        <end position="278"/>
    </location>
</feature>
<feature type="transmembrane region" description="Helical" evidence="8">
    <location>
        <begin position="12"/>
        <end position="34"/>
    </location>
</feature>
<evidence type="ECO:0000313" key="10">
    <source>
        <dbReference type="EMBL" id="ODS05036.1"/>
    </source>
</evidence>
<proteinExistence type="inferred from homology"/>
<comment type="similarity">
    <text evidence="2">Belongs to the binding-protein-dependent transport system permease family. CysTW subfamily.</text>
</comment>
<keyword evidence="3 8" id="KW-0813">Transport</keyword>
<comment type="subcellular location">
    <subcellularLocation>
        <location evidence="1 8">Cell membrane</location>
        <topology evidence="1 8">Multi-pass membrane protein</topology>
    </subcellularLocation>
</comment>
<dbReference type="RefSeq" id="WP_069448044.1">
    <property type="nucleotide sequence ID" value="NZ_MDCJ01000007.1"/>
</dbReference>
<evidence type="ECO:0000256" key="5">
    <source>
        <dbReference type="ARBA" id="ARBA00022692"/>
    </source>
</evidence>
<feature type="transmembrane region" description="Helical" evidence="8">
    <location>
        <begin position="66"/>
        <end position="89"/>
    </location>
</feature>